<dbReference type="RefSeq" id="WP_179568132.1">
    <property type="nucleotide sequence ID" value="NZ_JACBZY010000001.1"/>
</dbReference>
<reference evidence="6 7" key="1">
    <citation type="submission" date="2020-07" db="EMBL/GenBank/DDBJ databases">
        <title>Sequencing the genomes of 1000 actinobacteria strains.</title>
        <authorList>
            <person name="Klenk H.-P."/>
        </authorList>
    </citation>
    <scope>NUCLEOTIDE SEQUENCE [LARGE SCALE GENOMIC DNA]</scope>
    <source>
        <strain evidence="6 7">DSM 23141</strain>
    </source>
</reference>
<dbReference type="Proteomes" id="UP000553888">
    <property type="component" value="Unassembled WGS sequence"/>
</dbReference>
<accession>A0A852YIK4</accession>
<feature type="domain" description="Maltokinase N-terminal cap" evidence="5">
    <location>
        <begin position="11"/>
        <end position="95"/>
    </location>
</feature>
<evidence type="ECO:0000313" key="7">
    <source>
        <dbReference type="Proteomes" id="UP000553888"/>
    </source>
</evidence>
<organism evidence="6 7">
    <name type="scientific">Schumannella luteola</name>
    <dbReference type="NCBI Taxonomy" id="472059"/>
    <lineage>
        <taxon>Bacteria</taxon>
        <taxon>Bacillati</taxon>
        <taxon>Actinomycetota</taxon>
        <taxon>Actinomycetes</taxon>
        <taxon>Micrococcales</taxon>
        <taxon>Microbacteriaceae</taxon>
        <taxon>Schumannella</taxon>
    </lineage>
</organism>
<keyword evidence="4" id="KW-0067">ATP-binding</keyword>
<dbReference type="Gene3D" id="3.90.1200.10">
    <property type="match status" value="1"/>
</dbReference>
<proteinExistence type="predicted"/>
<protein>
    <submittedName>
        <fullName evidence="6">Putative trehalose synthase</fullName>
    </submittedName>
</protein>
<sequence length="428" mass="45738">MQSTLDRIAQWMSQQDWYVAVPGSAPRLRELVEVFLPSADPTARVRVLVVEDEARPEGVIYQVPIVERDIAPEPGDPRWIGRGYGGAALFDGVGDTSYAAALLAAMHETGTLVDPADDRFVVRCEAVQDAGPSARLHVQVYGRPEITVTVYRQVLPGPHPDADAAARLAGLGVRPRLVGTLPVRWTDDDGWVEAAHLALAEESQAGLVDGWTFFAAAARAGRPVDDELRRIGAAIARMHDGFGATARRVSAAERTRTLDSWRTRLLAASHLVPGLAPHSLGAQRVLDLAENADWPDAQSVHGALELTALRRTPGGAWQIADHSGPAPAPADDRTDLPDRDLAAVLRSLDYAAGLTGANPVWAERARAALLEGAGVEETPLLVALQLDLAVFDAVSEHRTRPQAVGIPLATIARLTAARRDIDSALTAA</sequence>
<evidence type="ECO:0000256" key="4">
    <source>
        <dbReference type="ARBA" id="ARBA00022840"/>
    </source>
</evidence>
<evidence type="ECO:0000256" key="3">
    <source>
        <dbReference type="ARBA" id="ARBA00022777"/>
    </source>
</evidence>
<keyword evidence="7" id="KW-1185">Reference proteome</keyword>
<evidence type="ECO:0000313" key="6">
    <source>
        <dbReference type="EMBL" id="NYG99747.1"/>
    </source>
</evidence>
<keyword evidence="3" id="KW-0418">Kinase</keyword>
<dbReference type="InterPro" id="IPR040999">
    <property type="entry name" value="Mak_N_cap"/>
</dbReference>
<dbReference type="Pfam" id="PF18085">
    <property type="entry name" value="Mak_N_cap"/>
    <property type="match status" value="1"/>
</dbReference>
<keyword evidence="2" id="KW-0547">Nucleotide-binding</keyword>
<dbReference type="GO" id="GO:0005524">
    <property type="term" value="F:ATP binding"/>
    <property type="evidence" value="ECO:0007669"/>
    <property type="project" value="UniProtKB-KW"/>
</dbReference>
<keyword evidence="1" id="KW-0808">Transferase</keyword>
<dbReference type="EMBL" id="JACBZY010000001">
    <property type="protein sequence ID" value="NYG99747.1"/>
    <property type="molecule type" value="Genomic_DNA"/>
</dbReference>
<name>A0A852YIK4_9MICO</name>
<dbReference type="GO" id="GO:0016301">
    <property type="term" value="F:kinase activity"/>
    <property type="evidence" value="ECO:0007669"/>
    <property type="project" value="UniProtKB-KW"/>
</dbReference>
<gene>
    <name evidence="6" type="ORF">BJ979_002373</name>
</gene>
<evidence type="ECO:0000256" key="2">
    <source>
        <dbReference type="ARBA" id="ARBA00022741"/>
    </source>
</evidence>
<comment type="caution">
    <text evidence="6">The sequence shown here is derived from an EMBL/GenBank/DDBJ whole genome shotgun (WGS) entry which is preliminary data.</text>
</comment>
<dbReference type="AlphaFoldDB" id="A0A852YIK4"/>
<evidence type="ECO:0000259" key="5">
    <source>
        <dbReference type="Pfam" id="PF18085"/>
    </source>
</evidence>
<evidence type="ECO:0000256" key="1">
    <source>
        <dbReference type="ARBA" id="ARBA00022679"/>
    </source>
</evidence>